<name>A0ABN9Q021_9DINO</name>
<reference evidence="1" key="1">
    <citation type="submission" date="2023-10" db="EMBL/GenBank/DDBJ databases">
        <authorList>
            <person name="Chen Y."/>
            <person name="Shah S."/>
            <person name="Dougan E. K."/>
            <person name="Thang M."/>
            <person name="Chan C."/>
        </authorList>
    </citation>
    <scope>NUCLEOTIDE SEQUENCE [LARGE SCALE GENOMIC DNA]</scope>
</reference>
<accession>A0ABN9Q021</accession>
<dbReference type="Proteomes" id="UP001189429">
    <property type="component" value="Unassembled WGS sequence"/>
</dbReference>
<comment type="caution">
    <text evidence="1">The sequence shown here is derived from an EMBL/GenBank/DDBJ whole genome shotgun (WGS) entry which is preliminary data.</text>
</comment>
<gene>
    <name evidence="1" type="ORF">PCOR1329_LOCUS6496</name>
</gene>
<proteinExistence type="predicted"/>
<sequence length="99" mass="11157">MQRAEVGAARARGVCARPKHVNHISLASGRSDAADRERIRRIYEPSGTGPEAEQLREAYSYPSFDLVLSRLLKSSTYDPSDLQPHKFEECSRMPVLKLK</sequence>
<evidence type="ECO:0000313" key="2">
    <source>
        <dbReference type="Proteomes" id="UP001189429"/>
    </source>
</evidence>
<dbReference type="EMBL" id="CAUYUJ010001742">
    <property type="protein sequence ID" value="CAK0797406.1"/>
    <property type="molecule type" value="Genomic_DNA"/>
</dbReference>
<protein>
    <submittedName>
        <fullName evidence="1">Uncharacterized protein</fullName>
    </submittedName>
</protein>
<keyword evidence="2" id="KW-1185">Reference proteome</keyword>
<organism evidence="1 2">
    <name type="scientific">Prorocentrum cordatum</name>
    <dbReference type="NCBI Taxonomy" id="2364126"/>
    <lineage>
        <taxon>Eukaryota</taxon>
        <taxon>Sar</taxon>
        <taxon>Alveolata</taxon>
        <taxon>Dinophyceae</taxon>
        <taxon>Prorocentrales</taxon>
        <taxon>Prorocentraceae</taxon>
        <taxon>Prorocentrum</taxon>
    </lineage>
</organism>
<evidence type="ECO:0000313" key="1">
    <source>
        <dbReference type="EMBL" id="CAK0797406.1"/>
    </source>
</evidence>